<dbReference type="EMBL" id="CP073078">
    <property type="protein sequence ID" value="QUD87975.1"/>
    <property type="molecule type" value="Genomic_DNA"/>
</dbReference>
<dbReference type="InterPro" id="IPR022646">
    <property type="entry name" value="SecD/SecF_CS"/>
</dbReference>
<dbReference type="GO" id="GO:0043952">
    <property type="term" value="P:protein transport by the Sec complex"/>
    <property type="evidence" value="ECO:0007669"/>
    <property type="project" value="UniProtKB-UniRule"/>
</dbReference>
<dbReference type="InterPro" id="IPR055344">
    <property type="entry name" value="SecD_SecF_C_bact"/>
</dbReference>
<dbReference type="Pfam" id="PF07549">
    <property type="entry name" value="Sec_GG"/>
    <property type="match status" value="1"/>
</dbReference>
<dbReference type="GO" id="GO:0065002">
    <property type="term" value="P:intracellular protein transmembrane transport"/>
    <property type="evidence" value="ECO:0007669"/>
    <property type="project" value="UniProtKB-UniRule"/>
</dbReference>
<evidence type="ECO:0000313" key="11">
    <source>
        <dbReference type="EMBL" id="QUD87975.1"/>
    </source>
</evidence>
<dbReference type="Gene3D" id="1.20.1640.10">
    <property type="entry name" value="Multidrug efflux transporter AcrB transmembrane domain"/>
    <property type="match status" value="1"/>
</dbReference>
<keyword evidence="5 9" id="KW-0653">Protein transport</keyword>
<dbReference type="GO" id="GO:0005886">
    <property type="term" value="C:plasma membrane"/>
    <property type="evidence" value="ECO:0007669"/>
    <property type="project" value="UniProtKB-SubCell"/>
</dbReference>
<proteinExistence type="inferred from homology"/>
<keyword evidence="4 9" id="KW-0812">Transmembrane</keyword>
<accession>A0A975IUQ0</accession>
<feature type="transmembrane region" description="Helical" evidence="9">
    <location>
        <begin position="165"/>
        <end position="187"/>
    </location>
</feature>
<evidence type="ECO:0000256" key="7">
    <source>
        <dbReference type="ARBA" id="ARBA00023010"/>
    </source>
</evidence>
<dbReference type="Proteomes" id="UP000676409">
    <property type="component" value="Chromosome"/>
</dbReference>
<evidence type="ECO:0000256" key="1">
    <source>
        <dbReference type="ARBA" id="ARBA00004651"/>
    </source>
</evidence>
<gene>
    <name evidence="9 11" type="primary">secF</name>
    <name evidence="11" type="ORF">KCG34_23560</name>
</gene>
<keyword evidence="2 9" id="KW-0813">Transport</keyword>
<dbReference type="HAMAP" id="MF_01464_B">
    <property type="entry name" value="SecF_B"/>
    <property type="match status" value="1"/>
</dbReference>
<comment type="subcellular location">
    <subcellularLocation>
        <location evidence="1 9">Cell membrane</location>
        <topology evidence="1 9">Multi-pass membrane protein</topology>
    </subcellularLocation>
</comment>
<dbReference type="Pfam" id="PF02355">
    <property type="entry name" value="SecD_SecF_C"/>
    <property type="match status" value="1"/>
</dbReference>
<keyword evidence="7 9" id="KW-0811">Translocation</keyword>
<evidence type="ECO:0000256" key="2">
    <source>
        <dbReference type="ARBA" id="ARBA00022448"/>
    </source>
</evidence>
<reference evidence="11" key="1">
    <citation type="submission" date="2021-04" db="EMBL/GenBank/DDBJ databases">
        <title>The complete genome sequence of Caulobacter sp. S6.</title>
        <authorList>
            <person name="Tang Y."/>
            <person name="Ouyang W."/>
            <person name="Liu Q."/>
            <person name="Huang B."/>
            <person name="Guo Z."/>
            <person name="Lei P."/>
        </authorList>
    </citation>
    <scope>NUCLEOTIDE SEQUENCE</scope>
    <source>
        <strain evidence="11">S6</strain>
    </source>
</reference>
<evidence type="ECO:0000256" key="9">
    <source>
        <dbReference type="HAMAP-Rule" id="MF_01464"/>
    </source>
</evidence>
<dbReference type="InterPro" id="IPR022645">
    <property type="entry name" value="SecD/SecF_bac"/>
</dbReference>
<organism evidence="11 12">
    <name type="scientific">Phenylobacterium montanum</name>
    <dbReference type="NCBI Taxonomy" id="2823693"/>
    <lineage>
        <taxon>Bacteria</taxon>
        <taxon>Pseudomonadati</taxon>
        <taxon>Pseudomonadota</taxon>
        <taxon>Alphaproteobacteria</taxon>
        <taxon>Caulobacterales</taxon>
        <taxon>Caulobacteraceae</taxon>
        <taxon>Phenylobacterium</taxon>
    </lineage>
</organism>
<comment type="subunit">
    <text evidence="9">Forms a complex with SecD. Part of the essential Sec protein translocation apparatus which comprises SecA, SecYEG and auxiliary proteins SecDF-YajC and YidC.</text>
</comment>
<dbReference type="PRINTS" id="PR01755">
    <property type="entry name" value="SECFTRNLCASE"/>
</dbReference>
<dbReference type="PANTHER" id="PTHR30081:SF8">
    <property type="entry name" value="PROTEIN TRANSLOCASE SUBUNIT SECF"/>
    <property type="match status" value="1"/>
</dbReference>
<keyword evidence="8 9" id="KW-0472">Membrane</keyword>
<evidence type="ECO:0000256" key="5">
    <source>
        <dbReference type="ARBA" id="ARBA00022927"/>
    </source>
</evidence>
<evidence type="ECO:0000256" key="8">
    <source>
        <dbReference type="ARBA" id="ARBA00023136"/>
    </source>
</evidence>
<feature type="transmembrane region" description="Helical" evidence="9">
    <location>
        <begin position="245"/>
        <end position="263"/>
    </location>
</feature>
<comment type="similarity">
    <text evidence="9">Belongs to the SecD/SecF family. SecF subfamily.</text>
</comment>
<dbReference type="NCBIfam" id="TIGR00916">
    <property type="entry name" value="2A0604s01"/>
    <property type="match status" value="1"/>
</dbReference>
<evidence type="ECO:0000256" key="3">
    <source>
        <dbReference type="ARBA" id="ARBA00022475"/>
    </source>
</evidence>
<keyword evidence="12" id="KW-1185">Reference proteome</keyword>
<feature type="domain" description="Protein export membrane protein SecD/SecF C-terminal" evidence="10">
    <location>
        <begin position="115"/>
        <end position="296"/>
    </location>
</feature>
<dbReference type="RefSeq" id="WP_211938026.1">
    <property type="nucleotide sequence ID" value="NZ_CP073078.1"/>
</dbReference>
<evidence type="ECO:0000256" key="4">
    <source>
        <dbReference type="ARBA" id="ARBA00022692"/>
    </source>
</evidence>
<evidence type="ECO:0000259" key="10">
    <source>
        <dbReference type="Pfam" id="PF02355"/>
    </source>
</evidence>
<dbReference type="InterPro" id="IPR022813">
    <property type="entry name" value="SecD/SecF_arch_bac"/>
</dbReference>
<dbReference type="GO" id="GO:0006605">
    <property type="term" value="P:protein targeting"/>
    <property type="evidence" value="ECO:0007669"/>
    <property type="project" value="UniProtKB-UniRule"/>
</dbReference>
<dbReference type="GO" id="GO:0015450">
    <property type="term" value="F:protein-transporting ATPase activity"/>
    <property type="evidence" value="ECO:0007669"/>
    <property type="project" value="InterPro"/>
</dbReference>
<dbReference type="AlphaFoldDB" id="A0A975IUQ0"/>
<sequence length="314" mass="34063">MFWPLIRLLPKETHFKFVSLARVAGALSALVAVASIVAVFTLGLNLGTDFKGGTSIEIQTPGPAPLSGLRAELERLQVKDAQVQGFGAANEAMIRFEPNPGVDPATAVTQINQDLTAKFPGIQFKQVEVVGAKFSGELVQKGVMALSIAILLMLAYIWFRFQLQFGLGAVIALFHDIILTMGVLAVFKIEFSMPSIAALLTIIGYSMNEKVISFDRLQENLRKYKRMPLADVINLSENERLSRTLITGSTALLALSGMLFLGGPTVFPFVFAMVFGIFVGTYSTIYVALPVILLWGVNRTGGDAEPLKPANVRP</sequence>
<comment type="function">
    <text evidence="9">Part of the Sec protein translocase complex. Interacts with the SecYEG preprotein conducting channel. SecDF uses the proton motive force (PMF) to complete protein translocation after the ATP-dependent function of SecA.</text>
</comment>
<feature type="transmembrane region" description="Helical" evidence="9">
    <location>
        <begin position="142"/>
        <end position="159"/>
    </location>
</feature>
<keyword evidence="6 9" id="KW-1133">Transmembrane helix</keyword>
<evidence type="ECO:0000313" key="12">
    <source>
        <dbReference type="Proteomes" id="UP000676409"/>
    </source>
</evidence>
<feature type="transmembrane region" description="Helical" evidence="9">
    <location>
        <begin position="269"/>
        <end position="295"/>
    </location>
</feature>
<protein>
    <recommendedName>
        <fullName evidence="9">Protein-export membrane protein SecF</fullName>
    </recommendedName>
</protein>
<evidence type="ECO:0000256" key="6">
    <source>
        <dbReference type="ARBA" id="ARBA00022989"/>
    </source>
</evidence>
<comment type="caution">
    <text evidence="9">Lacks conserved residue(s) required for the propagation of feature annotation.</text>
</comment>
<dbReference type="NCBIfam" id="TIGR00966">
    <property type="entry name" value="transloc_SecF"/>
    <property type="match status" value="1"/>
</dbReference>
<dbReference type="InterPro" id="IPR005665">
    <property type="entry name" value="SecF_bac"/>
</dbReference>
<dbReference type="PANTHER" id="PTHR30081">
    <property type="entry name" value="PROTEIN-EXPORT MEMBRANE PROTEIN SEC"/>
    <property type="match status" value="1"/>
</dbReference>
<feature type="transmembrane region" description="Helical" evidence="9">
    <location>
        <begin position="20"/>
        <end position="44"/>
    </location>
</feature>
<dbReference type="SUPFAM" id="SSF82866">
    <property type="entry name" value="Multidrug efflux transporter AcrB transmembrane domain"/>
    <property type="match status" value="1"/>
</dbReference>
<keyword evidence="3 9" id="KW-1003">Cell membrane</keyword>
<dbReference type="InterPro" id="IPR048634">
    <property type="entry name" value="SecD_SecF_C"/>
</dbReference>
<name>A0A975IUQ0_9CAUL</name>
<dbReference type="KEGG" id="caul:KCG34_23560"/>